<evidence type="ECO:0000256" key="4">
    <source>
        <dbReference type="SAM" id="MobiDB-lite"/>
    </source>
</evidence>
<dbReference type="InterPro" id="IPR050498">
    <property type="entry name" value="Ycf3"/>
</dbReference>
<evidence type="ECO:0000256" key="2">
    <source>
        <dbReference type="ARBA" id="ARBA00022803"/>
    </source>
</evidence>
<dbReference type="Gene3D" id="1.25.40.10">
    <property type="entry name" value="Tetratricopeptide repeat domain"/>
    <property type="match status" value="1"/>
</dbReference>
<dbReference type="RefSeq" id="WP_207090477.1">
    <property type="nucleotide sequence ID" value="NZ_JAFLQW010000628.1"/>
</dbReference>
<evidence type="ECO:0000256" key="1">
    <source>
        <dbReference type="ARBA" id="ARBA00022737"/>
    </source>
</evidence>
<keyword evidence="1" id="KW-0677">Repeat</keyword>
<comment type="caution">
    <text evidence="5">The sequence shown here is derived from an EMBL/GenBank/DDBJ whole genome shotgun (WGS) entry which is preliminary data.</text>
</comment>
<dbReference type="InterPro" id="IPR011990">
    <property type="entry name" value="TPR-like_helical_dom_sf"/>
</dbReference>
<dbReference type="PROSITE" id="PS50005">
    <property type="entry name" value="TPR"/>
    <property type="match status" value="3"/>
</dbReference>
<dbReference type="PANTHER" id="PTHR44858">
    <property type="entry name" value="TETRATRICOPEPTIDE REPEAT PROTEIN 6"/>
    <property type="match status" value="1"/>
</dbReference>
<feature type="repeat" description="TPR" evidence="3">
    <location>
        <begin position="130"/>
        <end position="163"/>
    </location>
</feature>
<feature type="repeat" description="TPR" evidence="3">
    <location>
        <begin position="96"/>
        <end position="129"/>
    </location>
</feature>
<feature type="compositionally biased region" description="Polar residues" evidence="4">
    <location>
        <begin position="12"/>
        <end position="28"/>
    </location>
</feature>
<proteinExistence type="predicted"/>
<dbReference type="Proteomes" id="UP000664844">
    <property type="component" value="Unassembled WGS sequence"/>
</dbReference>
<sequence length="263" mass="29043">MNPSFFGHQQHRNSYPGTPDSALTNQGSGLVKGPARGKRQRRSTWEGPSPSGVALGSPGLSPQQLRQQASLTVQRGDYAGAIALLSSLVSQNLASAIDYNNRGLMYFQSGEYEKALDDYNQAIALDSQLSQAYNNRGNCYAALGWRVEATLDYDMAIDLNPFNVRALINQGITLREMEIYELAIENFEIALGLGQIEGHIFAERGRTYHVMGEWNAAIADYRRALEFLPESTASSTEVSTRLRSLVKNWIHELIGSSETDPHS</sequence>
<dbReference type="PANTHER" id="PTHR44858:SF1">
    <property type="entry name" value="UDP-N-ACETYLGLUCOSAMINE--PEPTIDE N-ACETYLGLUCOSAMINYLTRANSFERASE SPINDLY-RELATED"/>
    <property type="match status" value="1"/>
</dbReference>
<organism evidence="5 6">
    <name type="scientific">Phormidium pseudopriestleyi FRX01</name>
    <dbReference type="NCBI Taxonomy" id="1759528"/>
    <lineage>
        <taxon>Bacteria</taxon>
        <taxon>Bacillati</taxon>
        <taxon>Cyanobacteriota</taxon>
        <taxon>Cyanophyceae</taxon>
        <taxon>Oscillatoriophycideae</taxon>
        <taxon>Oscillatoriales</taxon>
        <taxon>Oscillatoriaceae</taxon>
        <taxon>Phormidium</taxon>
    </lineage>
</organism>
<dbReference type="Pfam" id="PF13414">
    <property type="entry name" value="TPR_11"/>
    <property type="match status" value="1"/>
</dbReference>
<dbReference type="InterPro" id="IPR019734">
    <property type="entry name" value="TPR_rpt"/>
</dbReference>
<evidence type="ECO:0000313" key="6">
    <source>
        <dbReference type="Proteomes" id="UP000664844"/>
    </source>
</evidence>
<evidence type="ECO:0000256" key="3">
    <source>
        <dbReference type="PROSITE-ProRule" id="PRU00339"/>
    </source>
</evidence>
<evidence type="ECO:0000313" key="5">
    <source>
        <dbReference type="EMBL" id="MBO0352055.1"/>
    </source>
</evidence>
<feature type="region of interest" description="Disordered" evidence="4">
    <location>
        <begin position="1"/>
        <end position="61"/>
    </location>
</feature>
<gene>
    <name evidence="5" type="ORF">J0895_23825</name>
</gene>
<reference evidence="5 6" key="1">
    <citation type="submission" date="2021-03" db="EMBL/GenBank/DDBJ databases">
        <title>Metabolic Capacity of the Antarctic Cyanobacterium Phormidium pseudopriestleyi that Sustains Oxygenic Photosynthesis in the Presence of Hydrogen Sulfide.</title>
        <authorList>
            <person name="Lumian J.E."/>
            <person name="Jungblut A.D."/>
            <person name="Dillon M.L."/>
            <person name="Hawes I."/>
            <person name="Doran P.T."/>
            <person name="Mackey T.J."/>
            <person name="Dick G.J."/>
            <person name="Grettenberger C.L."/>
            <person name="Sumner D.Y."/>
        </authorList>
    </citation>
    <scope>NUCLEOTIDE SEQUENCE [LARGE SCALE GENOMIC DNA]</scope>
    <source>
        <strain evidence="5 6">FRX01</strain>
    </source>
</reference>
<accession>A0ABS3FY37</accession>
<keyword evidence="2 3" id="KW-0802">TPR repeat</keyword>
<protein>
    <submittedName>
        <fullName evidence="5">Tetratricopeptide repeat protein</fullName>
    </submittedName>
</protein>
<dbReference type="PROSITE" id="PS50293">
    <property type="entry name" value="TPR_REGION"/>
    <property type="match status" value="1"/>
</dbReference>
<keyword evidence="6" id="KW-1185">Reference proteome</keyword>
<name>A0ABS3FY37_9CYAN</name>
<dbReference type="EMBL" id="JAFLQW010000628">
    <property type="protein sequence ID" value="MBO0352055.1"/>
    <property type="molecule type" value="Genomic_DNA"/>
</dbReference>
<dbReference type="SUPFAM" id="SSF48452">
    <property type="entry name" value="TPR-like"/>
    <property type="match status" value="1"/>
</dbReference>
<dbReference type="SMART" id="SM00028">
    <property type="entry name" value="TPR"/>
    <property type="match status" value="4"/>
</dbReference>
<feature type="repeat" description="TPR" evidence="3">
    <location>
        <begin position="198"/>
        <end position="231"/>
    </location>
</feature>